<reference evidence="1" key="1">
    <citation type="submission" date="2022-01" db="EMBL/GenBank/DDBJ databases">
        <title>Nocardioidaceae gen. sp. A5X3R13.</title>
        <authorList>
            <person name="Lopez Marin M.A."/>
            <person name="Uhlik O."/>
        </authorList>
    </citation>
    <scope>NUCLEOTIDE SEQUENCE</scope>
    <source>
        <strain evidence="1">A5X3R13</strain>
    </source>
</reference>
<protein>
    <submittedName>
        <fullName evidence="1">Uncharacterized protein</fullName>
    </submittedName>
</protein>
<dbReference type="KEGG" id="sgrg:L0C25_06105"/>
<name>A0AA46YLH5_9ACTN</name>
<dbReference type="EMBL" id="CP094970">
    <property type="protein sequence ID" value="UYM06642.1"/>
    <property type="molecule type" value="Genomic_DNA"/>
</dbReference>
<sequence>MKAPTPESSESPLRSVVRGARRLVLAHRRLVAAACAALAVACALSALRPADPPDPARRRGDP</sequence>
<dbReference type="RefSeq" id="WP_271635551.1">
    <property type="nucleotide sequence ID" value="NZ_CP094970.1"/>
</dbReference>
<evidence type="ECO:0000313" key="2">
    <source>
        <dbReference type="Proteomes" id="UP001164390"/>
    </source>
</evidence>
<proteinExistence type="predicted"/>
<accession>A0AA46YLH5</accession>
<evidence type="ECO:0000313" key="1">
    <source>
        <dbReference type="EMBL" id="UYM06642.1"/>
    </source>
</evidence>
<dbReference type="Proteomes" id="UP001164390">
    <property type="component" value="Chromosome"/>
</dbReference>
<dbReference type="AlphaFoldDB" id="A0AA46YLH5"/>
<organism evidence="1 2">
    <name type="scientific">Solicola gregarius</name>
    <dbReference type="NCBI Taxonomy" id="2908642"/>
    <lineage>
        <taxon>Bacteria</taxon>
        <taxon>Bacillati</taxon>
        <taxon>Actinomycetota</taxon>
        <taxon>Actinomycetes</taxon>
        <taxon>Propionibacteriales</taxon>
        <taxon>Nocardioidaceae</taxon>
        <taxon>Solicola</taxon>
    </lineage>
</organism>
<gene>
    <name evidence="1" type="ORF">L0C25_06105</name>
</gene>
<keyword evidence="2" id="KW-1185">Reference proteome</keyword>